<reference evidence="6" key="1">
    <citation type="submission" date="2022-01" db="EMBL/GenBank/DDBJ databases">
        <title>Whole genome-based taxonomy of the Shewanellaceae.</title>
        <authorList>
            <person name="Martin-Rodriguez A.J."/>
        </authorList>
    </citation>
    <scope>NUCLEOTIDE SEQUENCE</scope>
    <source>
        <strain evidence="6">DSM 16422</strain>
    </source>
</reference>
<dbReference type="AlphaFoldDB" id="A0A9X2CGR3"/>
<dbReference type="EMBL" id="JAKIKP010000001">
    <property type="protein sequence ID" value="MCL1141212.1"/>
    <property type="molecule type" value="Genomic_DNA"/>
</dbReference>
<evidence type="ECO:0000256" key="2">
    <source>
        <dbReference type="ARBA" id="ARBA00022917"/>
    </source>
</evidence>
<evidence type="ECO:0000256" key="4">
    <source>
        <dbReference type="PIRNR" id="PIRNR006181"/>
    </source>
</evidence>
<dbReference type="Proteomes" id="UP001139333">
    <property type="component" value="Unassembled WGS sequence"/>
</dbReference>
<dbReference type="InterPro" id="IPR004369">
    <property type="entry name" value="Prolyl-tRNA_editing_YbaK/EbsC"/>
</dbReference>
<keyword evidence="2 4" id="KW-0648">Protein biosynthesis</keyword>
<dbReference type="Gene3D" id="3.90.960.10">
    <property type="entry name" value="YbaK/aminoacyl-tRNA synthetase-associated domain"/>
    <property type="match status" value="1"/>
</dbReference>
<accession>A0A9X2CGR3</accession>
<dbReference type="Pfam" id="PF04073">
    <property type="entry name" value="tRNA_edit"/>
    <property type="match status" value="1"/>
</dbReference>
<evidence type="ECO:0000313" key="7">
    <source>
        <dbReference type="Proteomes" id="UP001139333"/>
    </source>
</evidence>
<gene>
    <name evidence="6" type="primary">ybaK</name>
    <name evidence="6" type="ORF">L2672_00655</name>
</gene>
<feature type="domain" description="YbaK/aminoacyl-tRNA synthetase-associated" evidence="5">
    <location>
        <begin position="32"/>
        <end position="144"/>
    </location>
</feature>
<comment type="similarity">
    <text evidence="1 4">Belongs to the prolyl-tRNA editing family. YbaK/EbsC subfamily.</text>
</comment>
<evidence type="ECO:0000256" key="1">
    <source>
        <dbReference type="ARBA" id="ARBA00009798"/>
    </source>
</evidence>
<dbReference type="PANTHER" id="PTHR30411">
    <property type="entry name" value="CYTOPLASMIC PROTEIN"/>
    <property type="match status" value="1"/>
</dbReference>
<dbReference type="NCBIfam" id="TIGR00011">
    <property type="entry name" value="YbaK_EbsC"/>
    <property type="match status" value="1"/>
</dbReference>
<dbReference type="GO" id="GO:0006412">
    <property type="term" value="P:translation"/>
    <property type="evidence" value="ECO:0007669"/>
    <property type="project" value="UniProtKB-KW"/>
</dbReference>
<proteinExistence type="inferred from homology"/>
<dbReference type="InterPro" id="IPR007214">
    <property type="entry name" value="YbaK/aa-tRNA-synth-assoc-dom"/>
</dbReference>
<evidence type="ECO:0000256" key="3">
    <source>
        <dbReference type="ARBA" id="ARBA00023239"/>
    </source>
</evidence>
<dbReference type="GO" id="GO:0002161">
    <property type="term" value="F:aminoacyl-tRNA deacylase activity"/>
    <property type="evidence" value="ECO:0007669"/>
    <property type="project" value="InterPro"/>
</dbReference>
<keyword evidence="3 4" id="KW-0456">Lyase</keyword>
<evidence type="ECO:0000259" key="5">
    <source>
        <dbReference type="Pfam" id="PF04073"/>
    </source>
</evidence>
<dbReference type="EC" id="4.2.-.-" evidence="4"/>
<dbReference type="GO" id="GO:0016829">
    <property type="term" value="F:lyase activity"/>
    <property type="evidence" value="ECO:0007669"/>
    <property type="project" value="UniProtKB-KW"/>
</dbReference>
<dbReference type="InterPro" id="IPR036754">
    <property type="entry name" value="YbaK/aa-tRNA-synt-asso_dom_sf"/>
</dbReference>
<dbReference type="RefSeq" id="WP_248993903.1">
    <property type="nucleotide sequence ID" value="NZ_JAKIKP010000001.1"/>
</dbReference>
<comment type="caution">
    <text evidence="6">The sequence shown here is derived from an EMBL/GenBank/DDBJ whole genome shotgun (WGS) entry which is preliminary data.</text>
</comment>
<protein>
    <recommendedName>
        <fullName evidence="4">Cys-tRNA(Pro)/Cys-tRNA(Cys) deacylase</fullName>
        <ecNumber evidence="4">4.2.-.-</ecNumber>
    </recommendedName>
</protein>
<evidence type="ECO:0000313" key="6">
    <source>
        <dbReference type="EMBL" id="MCL1141212.1"/>
    </source>
</evidence>
<name>A0A9X2CGR3_9GAMM</name>
<sequence>MTPAVNLVKKHQLPYQLHEYQHDPSAQSYGLEAAEKLQVDPALVFKTLVVSTDSKQLVVAILPVEHQLNLKKVAKAIKAKKVQMADSALVERTTGYILGGVSPLGQKKRLTTVIHQSAEALAQIYFSAGKRGLELQMSPIDLQSLLTAKFVDIIND</sequence>
<dbReference type="SUPFAM" id="SSF55826">
    <property type="entry name" value="YbaK/ProRS associated domain"/>
    <property type="match status" value="1"/>
</dbReference>
<organism evidence="6 7">
    <name type="scientific">Shewanella gaetbuli</name>
    <dbReference type="NCBI Taxonomy" id="220752"/>
    <lineage>
        <taxon>Bacteria</taxon>
        <taxon>Pseudomonadati</taxon>
        <taxon>Pseudomonadota</taxon>
        <taxon>Gammaproteobacteria</taxon>
        <taxon>Alteromonadales</taxon>
        <taxon>Shewanellaceae</taxon>
        <taxon>Shewanella</taxon>
    </lineage>
</organism>
<keyword evidence="7" id="KW-1185">Reference proteome</keyword>
<dbReference type="PANTHER" id="PTHR30411:SF0">
    <property type="entry name" value="CYS-TRNA(PRO)_CYS-TRNA(CYS) DEACYLASE YBAK"/>
    <property type="match status" value="1"/>
</dbReference>
<dbReference type="PIRSF" id="PIRSF006181">
    <property type="entry name" value="EbsC_YbaK"/>
    <property type="match status" value="1"/>
</dbReference>
<dbReference type="CDD" id="cd00002">
    <property type="entry name" value="YbaK_deacylase"/>
    <property type="match status" value="1"/>
</dbReference>